<dbReference type="OrthoDB" id="9804926at2"/>
<feature type="domain" description="Prohead serine protease" evidence="5">
    <location>
        <begin position="58"/>
        <end position="213"/>
    </location>
</feature>
<evidence type="ECO:0000256" key="3">
    <source>
        <dbReference type="ARBA" id="ARBA00022801"/>
    </source>
</evidence>
<dbReference type="GO" id="GO:0008233">
    <property type="term" value="F:peptidase activity"/>
    <property type="evidence" value="ECO:0007669"/>
    <property type="project" value="UniProtKB-KW"/>
</dbReference>
<accession>A0A4R1BZ89</accession>
<keyword evidence="1" id="KW-1188">Viral release from host cell</keyword>
<feature type="compositionally biased region" description="Basic and acidic residues" evidence="4">
    <location>
        <begin position="18"/>
        <end position="33"/>
    </location>
</feature>
<proteinExistence type="predicted"/>
<keyword evidence="7" id="KW-1185">Reference proteome</keyword>
<dbReference type="GO" id="GO:0006508">
    <property type="term" value="P:proteolysis"/>
    <property type="evidence" value="ECO:0007669"/>
    <property type="project" value="UniProtKB-KW"/>
</dbReference>
<feature type="region of interest" description="Disordered" evidence="4">
    <location>
        <begin position="1"/>
        <end position="36"/>
    </location>
</feature>
<evidence type="ECO:0000259" key="5">
    <source>
        <dbReference type="Pfam" id="PF04586"/>
    </source>
</evidence>
<dbReference type="InterPro" id="IPR006433">
    <property type="entry name" value="Prohead_protease"/>
</dbReference>
<sequence length="230" mass="25734">MTTTLEAAQARSQGVRALADRPSQRRNAEDPSSRPHVRATVRDMDVRELRDATTNTPTGMVEFTGYASVTDTSYEMYDFYGPYLEIVANAAFEETLNRADLDVPFVLGHDQMRRIARTVTGTLRLSVDEHGLRVEATLDMSDVDTAYIVPKLRAGLIDEMSFAFRITKGSWNPSYDIYTIEKVDMHRGDVAIVGWGANPYTDAGLRSQSAEAAPKTRSRVYDDELQDRIA</sequence>
<dbReference type="EMBL" id="SJZJ01000019">
    <property type="protein sequence ID" value="TCJ23027.1"/>
    <property type="molecule type" value="Genomic_DNA"/>
</dbReference>
<evidence type="ECO:0000256" key="4">
    <source>
        <dbReference type="SAM" id="MobiDB-lite"/>
    </source>
</evidence>
<dbReference type="InterPro" id="IPR054613">
    <property type="entry name" value="Peptidase_S78_dom"/>
</dbReference>
<organism evidence="6 7">
    <name type="scientific">Nocardioides jejuensis</name>
    <dbReference type="NCBI Taxonomy" id="2502782"/>
    <lineage>
        <taxon>Bacteria</taxon>
        <taxon>Bacillati</taxon>
        <taxon>Actinomycetota</taxon>
        <taxon>Actinomycetes</taxon>
        <taxon>Propionibacteriales</taxon>
        <taxon>Nocardioidaceae</taxon>
        <taxon>Nocardioides</taxon>
    </lineage>
</organism>
<dbReference type="Pfam" id="PF04586">
    <property type="entry name" value="Peptidase_S78"/>
    <property type="match status" value="1"/>
</dbReference>
<name>A0A4R1BZ89_9ACTN</name>
<evidence type="ECO:0000256" key="1">
    <source>
        <dbReference type="ARBA" id="ARBA00022612"/>
    </source>
</evidence>
<comment type="caution">
    <text evidence="6">The sequence shown here is derived from an EMBL/GenBank/DDBJ whole genome shotgun (WGS) entry which is preliminary data.</text>
</comment>
<dbReference type="RefSeq" id="WP_131584345.1">
    <property type="nucleotide sequence ID" value="NZ_SJZJ01000019.1"/>
</dbReference>
<keyword evidence="3" id="KW-0378">Hydrolase</keyword>
<evidence type="ECO:0000313" key="7">
    <source>
        <dbReference type="Proteomes" id="UP000295453"/>
    </source>
</evidence>
<evidence type="ECO:0000256" key="2">
    <source>
        <dbReference type="ARBA" id="ARBA00022670"/>
    </source>
</evidence>
<evidence type="ECO:0000313" key="6">
    <source>
        <dbReference type="EMBL" id="TCJ23027.1"/>
    </source>
</evidence>
<dbReference type="Proteomes" id="UP000295453">
    <property type="component" value="Unassembled WGS sequence"/>
</dbReference>
<feature type="compositionally biased region" description="Polar residues" evidence="4">
    <location>
        <begin position="1"/>
        <end position="12"/>
    </location>
</feature>
<protein>
    <submittedName>
        <fullName evidence="6">HK97 family phage prohead protease</fullName>
    </submittedName>
</protein>
<dbReference type="NCBIfam" id="TIGR01543">
    <property type="entry name" value="proheadase_HK97"/>
    <property type="match status" value="1"/>
</dbReference>
<keyword evidence="2 6" id="KW-0645">Protease</keyword>
<dbReference type="AlphaFoldDB" id="A0A4R1BZ89"/>
<gene>
    <name evidence="6" type="ORF">EPD65_11740</name>
</gene>
<reference evidence="6 7" key="1">
    <citation type="submission" date="2019-03" db="EMBL/GenBank/DDBJ databases">
        <authorList>
            <person name="Kim M.K.M."/>
        </authorList>
    </citation>
    <scope>NUCLEOTIDE SEQUENCE [LARGE SCALE GENOMIC DNA]</scope>
    <source>
        <strain evidence="6 7">18JY15-6</strain>
    </source>
</reference>